<evidence type="ECO:0000313" key="3">
    <source>
        <dbReference type="EMBL" id="PWC08461.1"/>
    </source>
</evidence>
<dbReference type="SMART" id="SM01058">
    <property type="entry name" value="CarD_TRCF"/>
    <property type="match status" value="1"/>
</dbReference>
<dbReference type="PANTHER" id="PTHR38447:SF1">
    <property type="entry name" value="RNA POLYMERASE-BINDING TRANSCRIPTION FACTOR CARD"/>
    <property type="match status" value="1"/>
</dbReference>
<keyword evidence="4" id="KW-1185">Reference proteome</keyword>
<dbReference type="InterPro" id="IPR036101">
    <property type="entry name" value="CarD-like/TRCF_RID_sf"/>
</dbReference>
<gene>
    <name evidence="3" type="ORF">DF223_03810</name>
</gene>
<evidence type="ECO:0000313" key="4">
    <source>
        <dbReference type="Proteomes" id="UP000244962"/>
    </source>
</evidence>
<sequence>MQFSEGQIVVYPHHGPATITSIFSRTVKGNEIQYLKLEVHDSKLSVSVPVASAEQVGIRAVLSPDETKALFDVLRAPTIDEEDKWSRRMKDNQEKLKAGDILTIAGVVRDLTRRSDDRGLSLAERELLRHAQGPLVTEIALSLEIGVEEAEAALHKALAPDSAAGPSTPGATDEATALA</sequence>
<feature type="region of interest" description="Disordered" evidence="1">
    <location>
        <begin position="158"/>
        <end position="179"/>
    </location>
</feature>
<dbReference type="InterPro" id="IPR048792">
    <property type="entry name" value="CarD_C"/>
</dbReference>
<proteinExistence type="predicted"/>
<dbReference type="EMBL" id="QEFB01000001">
    <property type="protein sequence ID" value="PWC08461.1"/>
    <property type="molecule type" value="Genomic_DNA"/>
</dbReference>
<dbReference type="GO" id="GO:0009303">
    <property type="term" value="P:rRNA transcription"/>
    <property type="evidence" value="ECO:0007669"/>
    <property type="project" value="TreeGrafter"/>
</dbReference>
<dbReference type="AlphaFoldDB" id="A0A2U1THU0"/>
<dbReference type="Gene3D" id="1.20.58.1290">
    <property type="entry name" value="CarD-like, C-terminal domain"/>
    <property type="match status" value="1"/>
</dbReference>
<name>A0A2U1THU0_9MICO</name>
<dbReference type="InterPro" id="IPR052531">
    <property type="entry name" value="CarD-like_regulator"/>
</dbReference>
<protein>
    <recommendedName>
        <fullName evidence="2">CarD-like/TRCF RNAP-interacting domain-containing protein</fullName>
    </recommendedName>
</protein>
<accession>A0A2U1THU0</accession>
<organism evidence="3 4">
    <name type="scientific">Mycetocola zhujimingii</name>
    <dbReference type="NCBI Taxonomy" id="2079792"/>
    <lineage>
        <taxon>Bacteria</taxon>
        <taxon>Bacillati</taxon>
        <taxon>Actinomycetota</taxon>
        <taxon>Actinomycetes</taxon>
        <taxon>Micrococcales</taxon>
        <taxon>Microbacteriaceae</taxon>
        <taxon>Mycetocola</taxon>
    </lineage>
</organism>
<dbReference type="SUPFAM" id="SSF141259">
    <property type="entry name" value="CarD-like"/>
    <property type="match status" value="1"/>
</dbReference>
<reference evidence="4" key="1">
    <citation type="submission" date="2018-04" db="EMBL/GenBank/DDBJ databases">
        <authorList>
            <person name="Liu S."/>
            <person name="Wang Z."/>
            <person name="Li J."/>
        </authorList>
    </citation>
    <scope>NUCLEOTIDE SEQUENCE [LARGE SCALE GENOMIC DNA]</scope>
    <source>
        <strain evidence="4">622</strain>
    </source>
</reference>
<dbReference type="InterPro" id="IPR042215">
    <property type="entry name" value="CarD-like_C"/>
</dbReference>
<evidence type="ECO:0000256" key="1">
    <source>
        <dbReference type="SAM" id="MobiDB-lite"/>
    </source>
</evidence>
<evidence type="ECO:0000259" key="2">
    <source>
        <dbReference type="SMART" id="SM01058"/>
    </source>
</evidence>
<dbReference type="PANTHER" id="PTHR38447">
    <property type="entry name" value="TRANSCRIPTION FACTOR YDEB-RELATED"/>
    <property type="match status" value="1"/>
</dbReference>
<dbReference type="InterPro" id="IPR003711">
    <property type="entry name" value="CarD-like/TRCF_RID"/>
</dbReference>
<dbReference type="RefSeq" id="WP_108962200.1">
    <property type="nucleotide sequence ID" value="NZ_QEFB01000001.1"/>
</dbReference>
<feature type="domain" description="CarD-like/TRCF RNAP-interacting" evidence="2">
    <location>
        <begin position="2"/>
        <end position="112"/>
    </location>
</feature>
<dbReference type="Gene3D" id="2.40.10.170">
    <property type="match status" value="1"/>
</dbReference>
<dbReference type="Pfam" id="PF21095">
    <property type="entry name" value="CarD_C"/>
    <property type="match status" value="1"/>
</dbReference>
<dbReference type="Proteomes" id="UP000244962">
    <property type="component" value="Unassembled WGS sequence"/>
</dbReference>
<dbReference type="Pfam" id="PF02559">
    <property type="entry name" value="CarD_TRCF_RID"/>
    <property type="match status" value="1"/>
</dbReference>
<comment type="caution">
    <text evidence="3">The sequence shown here is derived from an EMBL/GenBank/DDBJ whole genome shotgun (WGS) entry which is preliminary data.</text>
</comment>